<evidence type="ECO:0000259" key="8">
    <source>
        <dbReference type="Pfam" id="PF01292"/>
    </source>
</evidence>
<dbReference type="InterPro" id="IPR011577">
    <property type="entry name" value="Cyt_b561_bac/Ni-Hgenase"/>
</dbReference>
<accession>A0A4Y8RVV8</accession>
<feature type="transmembrane region" description="Helical" evidence="7">
    <location>
        <begin position="249"/>
        <end position="271"/>
    </location>
</feature>
<evidence type="ECO:0000256" key="1">
    <source>
        <dbReference type="ARBA" id="ARBA00004651"/>
    </source>
</evidence>
<dbReference type="PANTHER" id="PTHR30485">
    <property type="entry name" value="NI/FE-HYDROGENASE 1 B-TYPE CYTOCHROME SUBUNIT"/>
    <property type="match status" value="1"/>
</dbReference>
<protein>
    <submittedName>
        <fullName evidence="9">Cytochrome b/b6 domain-containing protein</fullName>
    </submittedName>
</protein>
<dbReference type="GO" id="GO:0022904">
    <property type="term" value="P:respiratory electron transport chain"/>
    <property type="evidence" value="ECO:0007669"/>
    <property type="project" value="InterPro"/>
</dbReference>
<dbReference type="Gene3D" id="1.20.950.20">
    <property type="entry name" value="Transmembrane di-heme cytochromes, Chain C"/>
    <property type="match status" value="1"/>
</dbReference>
<evidence type="ECO:0000256" key="3">
    <source>
        <dbReference type="ARBA" id="ARBA00022692"/>
    </source>
</evidence>
<feature type="transmembrane region" description="Helical" evidence="7">
    <location>
        <begin position="45"/>
        <end position="64"/>
    </location>
</feature>
<gene>
    <name evidence="9" type="ORF">E3C22_04135</name>
</gene>
<dbReference type="SUPFAM" id="SSF81342">
    <property type="entry name" value="Transmembrane di-heme cytochromes"/>
    <property type="match status" value="1"/>
</dbReference>
<evidence type="ECO:0000313" key="9">
    <source>
        <dbReference type="EMBL" id="TFF27651.1"/>
    </source>
</evidence>
<evidence type="ECO:0000256" key="2">
    <source>
        <dbReference type="ARBA" id="ARBA00022475"/>
    </source>
</evidence>
<feature type="compositionally biased region" description="Basic and acidic residues" evidence="6">
    <location>
        <begin position="14"/>
        <end position="23"/>
    </location>
</feature>
<feature type="region of interest" description="Disordered" evidence="6">
    <location>
        <begin position="1"/>
        <end position="23"/>
    </location>
</feature>
<feature type="transmembrane region" description="Helical" evidence="7">
    <location>
        <begin position="205"/>
        <end position="229"/>
    </location>
</feature>
<name>A0A4Y8RVV8_9HYPH</name>
<evidence type="ECO:0000256" key="5">
    <source>
        <dbReference type="ARBA" id="ARBA00023136"/>
    </source>
</evidence>
<dbReference type="Pfam" id="PF01292">
    <property type="entry name" value="Ni_hydr_CYTB"/>
    <property type="match status" value="1"/>
</dbReference>
<evidence type="ECO:0000256" key="6">
    <source>
        <dbReference type="SAM" id="MobiDB-lite"/>
    </source>
</evidence>
<dbReference type="GO" id="GO:0020037">
    <property type="term" value="F:heme binding"/>
    <property type="evidence" value="ECO:0007669"/>
    <property type="project" value="TreeGrafter"/>
</dbReference>
<dbReference type="Proteomes" id="UP000298179">
    <property type="component" value="Unassembled WGS sequence"/>
</dbReference>
<feature type="transmembrane region" description="Helical" evidence="7">
    <location>
        <begin position="142"/>
        <end position="161"/>
    </location>
</feature>
<evidence type="ECO:0000256" key="4">
    <source>
        <dbReference type="ARBA" id="ARBA00022989"/>
    </source>
</evidence>
<dbReference type="AlphaFoldDB" id="A0A4Y8RVV8"/>
<sequence length="292" mass="32219">MATTTRAEPGQELARSETAGEHELASGETAGLVYRQRLATRLTHWVWAISLFFMLLSGLQIFMARPDLYIGQQSGFGFDNSVLSIGARRVDGAMAGVTTVFGHSFDTTGWLGVVPQGDGQAAKSFPGWLTIPGYRDLATGRIVHFFFAWVLVTTLFVWLAASAVNGHLRDLVPTGRDLRHLPGDVLDHLRLRFAHDGRYNVLQKLSYAGVLFVALPVMILTGLTMSPGVVAKFPFLIDLFGGRQTARTIHFVVMLALVLFFLVHILMVVLAGPLNELRSMITGWYRTSEKSR</sequence>
<keyword evidence="10" id="KW-1185">Reference proteome</keyword>
<dbReference type="OrthoDB" id="9781740at2"/>
<keyword evidence="5 7" id="KW-0472">Membrane</keyword>
<dbReference type="InterPro" id="IPR051542">
    <property type="entry name" value="Hydrogenase_cytochrome"/>
</dbReference>
<feature type="domain" description="Cytochrome b561 bacterial/Ni-hydrogenase" evidence="8">
    <location>
        <begin position="36"/>
        <end position="283"/>
    </location>
</feature>
<comment type="caution">
    <text evidence="9">The sequence shown here is derived from an EMBL/GenBank/DDBJ whole genome shotgun (WGS) entry which is preliminary data.</text>
</comment>
<keyword evidence="2" id="KW-1003">Cell membrane</keyword>
<keyword evidence="4 7" id="KW-1133">Transmembrane helix</keyword>
<comment type="subcellular location">
    <subcellularLocation>
        <location evidence="1">Cell membrane</location>
        <topology evidence="1">Multi-pass membrane protein</topology>
    </subcellularLocation>
</comment>
<dbReference type="GO" id="GO:0005886">
    <property type="term" value="C:plasma membrane"/>
    <property type="evidence" value="ECO:0007669"/>
    <property type="project" value="UniProtKB-SubCell"/>
</dbReference>
<organism evidence="9 10">
    <name type="scientific">Jiella endophytica</name>
    <dbReference type="NCBI Taxonomy" id="2558362"/>
    <lineage>
        <taxon>Bacteria</taxon>
        <taxon>Pseudomonadati</taxon>
        <taxon>Pseudomonadota</taxon>
        <taxon>Alphaproteobacteria</taxon>
        <taxon>Hyphomicrobiales</taxon>
        <taxon>Aurantimonadaceae</taxon>
        <taxon>Jiella</taxon>
    </lineage>
</organism>
<evidence type="ECO:0000313" key="10">
    <source>
        <dbReference type="Proteomes" id="UP000298179"/>
    </source>
</evidence>
<dbReference type="EMBL" id="SOZD01000001">
    <property type="protein sequence ID" value="TFF27651.1"/>
    <property type="molecule type" value="Genomic_DNA"/>
</dbReference>
<evidence type="ECO:0000256" key="7">
    <source>
        <dbReference type="SAM" id="Phobius"/>
    </source>
</evidence>
<dbReference type="RefSeq" id="WP_134760463.1">
    <property type="nucleotide sequence ID" value="NZ_SOZD01000001.1"/>
</dbReference>
<dbReference type="GO" id="GO:0009055">
    <property type="term" value="F:electron transfer activity"/>
    <property type="evidence" value="ECO:0007669"/>
    <property type="project" value="InterPro"/>
</dbReference>
<dbReference type="InterPro" id="IPR016174">
    <property type="entry name" value="Di-haem_cyt_TM"/>
</dbReference>
<dbReference type="PANTHER" id="PTHR30485:SF1">
    <property type="entry name" value="CYTOCHROME YDHU-RELATED"/>
    <property type="match status" value="1"/>
</dbReference>
<reference evidence="9 10" key="1">
    <citation type="submission" date="2019-03" db="EMBL/GenBank/DDBJ databases">
        <title>Jiella endophytica sp. nov., a novel endophytic bacterium isolated from root of Ficus microcarpa Linn. f.</title>
        <authorList>
            <person name="Tuo L."/>
        </authorList>
    </citation>
    <scope>NUCLEOTIDE SEQUENCE [LARGE SCALE GENOMIC DNA]</scope>
    <source>
        <strain evidence="9 10">CBS5Q-3</strain>
    </source>
</reference>
<keyword evidence="3 7" id="KW-0812">Transmembrane</keyword>
<proteinExistence type="predicted"/>